<dbReference type="Proteomes" id="UP000241462">
    <property type="component" value="Unassembled WGS sequence"/>
</dbReference>
<feature type="transmembrane region" description="Helical" evidence="6">
    <location>
        <begin position="42"/>
        <end position="63"/>
    </location>
</feature>
<comment type="subcellular location">
    <subcellularLocation>
        <location evidence="1">Membrane</location>
        <topology evidence="1">Multi-pass membrane protein</topology>
    </subcellularLocation>
</comment>
<dbReference type="InParanoid" id="A0A2T3AHR4"/>
<evidence type="ECO:0000256" key="3">
    <source>
        <dbReference type="ARBA" id="ARBA00022989"/>
    </source>
</evidence>
<feature type="domain" description="Rhodopsin" evidence="7">
    <location>
        <begin position="41"/>
        <end position="260"/>
    </location>
</feature>
<dbReference type="PANTHER" id="PTHR33048:SF57">
    <property type="entry name" value="INTEGRAL MEMBRANE PROTEIN-RELATED"/>
    <property type="match status" value="1"/>
</dbReference>
<feature type="transmembrane region" description="Helical" evidence="6">
    <location>
        <begin position="6"/>
        <end position="30"/>
    </location>
</feature>
<feature type="transmembrane region" description="Helical" evidence="6">
    <location>
        <begin position="163"/>
        <end position="189"/>
    </location>
</feature>
<proteinExistence type="inferred from homology"/>
<evidence type="ECO:0000256" key="2">
    <source>
        <dbReference type="ARBA" id="ARBA00022692"/>
    </source>
</evidence>
<dbReference type="InterPro" id="IPR049326">
    <property type="entry name" value="Rhodopsin_dom_fungi"/>
</dbReference>
<accession>A0A2T3AHR4</accession>
<dbReference type="AlphaFoldDB" id="A0A2T3AHR4"/>
<evidence type="ECO:0000256" key="6">
    <source>
        <dbReference type="SAM" id="Phobius"/>
    </source>
</evidence>
<comment type="similarity">
    <text evidence="5">Belongs to the SAT4 family.</text>
</comment>
<dbReference type="Pfam" id="PF20684">
    <property type="entry name" value="Fung_rhodopsin"/>
    <property type="match status" value="1"/>
</dbReference>
<keyword evidence="2 6" id="KW-0812">Transmembrane</keyword>
<keyword evidence="3 6" id="KW-1133">Transmembrane helix</keyword>
<gene>
    <name evidence="8" type="ORF">BD289DRAFT_458709</name>
</gene>
<sequence length="278" mass="30141">MHKFTSLAIVTLTVNWTLTFLAFISVVITYIFRRKGGMLEEVLTYSAFLIGTILVAISSWAIVDEGQGAHQWNLSQSQVAKAAKSLLVAEALWSLVNSLLRNAAGLLILRISGPMSGIKRAACLIMAASIALAIVSSMEIFLICRPFAAQWDPLVLGTCGDQILSFTVLETVGLALDLVILALPAIFMVRLQTTKWRRIKFILVVDAGSVVLVITALRMAALRNAVSPDFSYSQSYLSLLSAAGSMTGVVCCASFSIRTCVLKVAEFGKSSACRRRYH</sequence>
<feature type="transmembrane region" description="Helical" evidence="6">
    <location>
        <begin position="236"/>
        <end position="257"/>
    </location>
</feature>
<name>A0A2T3AHR4_9PEZI</name>
<keyword evidence="4 6" id="KW-0472">Membrane</keyword>
<dbReference type="STRING" id="2025994.A0A2T3AHR4"/>
<evidence type="ECO:0000256" key="5">
    <source>
        <dbReference type="ARBA" id="ARBA00038359"/>
    </source>
</evidence>
<evidence type="ECO:0000313" key="9">
    <source>
        <dbReference type="Proteomes" id="UP000241462"/>
    </source>
</evidence>
<dbReference type="EMBL" id="KZ678387">
    <property type="protein sequence ID" value="PSR98942.1"/>
    <property type="molecule type" value="Genomic_DNA"/>
</dbReference>
<feature type="transmembrane region" description="Helical" evidence="6">
    <location>
        <begin position="91"/>
        <end position="109"/>
    </location>
</feature>
<protein>
    <submittedName>
        <fullName evidence="8">Integral membrane protein</fullName>
    </submittedName>
</protein>
<dbReference type="PANTHER" id="PTHR33048">
    <property type="entry name" value="PTH11-LIKE INTEGRAL MEMBRANE PROTEIN (AFU_ORTHOLOGUE AFUA_5G11245)"/>
    <property type="match status" value="1"/>
</dbReference>
<dbReference type="GO" id="GO:0016020">
    <property type="term" value="C:membrane"/>
    <property type="evidence" value="ECO:0007669"/>
    <property type="project" value="UniProtKB-SubCell"/>
</dbReference>
<reference evidence="8 9" key="1">
    <citation type="journal article" date="2018" name="Mycol. Prog.">
        <title>Coniella lustricola, a new species from submerged detritus.</title>
        <authorList>
            <person name="Raudabaugh D.B."/>
            <person name="Iturriaga T."/>
            <person name="Carver A."/>
            <person name="Mondo S."/>
            <person name="Pangilinan J."/>
            <person name="Lipzen A."/>
            <person name="He G."/>
            <person name="Amirebrahimi M."/>
            <person name="Grigoriev I.V."/>
            <person name="Miller A.N."/>
        </authorList>
    </citation>
    <scope>NUCLEOTIDE SEQUENCE [LARGE SCALE GENOMIC DNA]</scope>
    <source>
        <strain evidence="8 9">B22-T-1</strain>
    </source>
</reference>
<evidence type="ECO:0000256" key="4">
    <source>
        <dbReference type="ARBA" id="ARBA00023136"/>
    </source>
</evidence>
<feature type="transmembrane region" description="Helical" evidence="6">
    <location>
        <begin position="121"/>
        <end position="143"/>
    </location>
</feature>
<evidence type="ECO:0000259" key="7">
    <source>
        <dbReference type="Pfam" id="PF20684"/>
    </source>
</evidence>
<organism evidence="8 9">
    <name type="scientific">Coniella lustricola</name>
    <dbReference type="NCBI Taxonomy" id="2025994"/>
    <lineage>
        <taxon>Eukaryota</taxon>
        <taxon>Fungi</taxon>
        <taxon>Dikarya</taxon>
        <taxon>Ascomycota</taxon>
        <taxon>Pezizomycotina</taxon>
        <taxon>Sordariomycetes</taxon>
        <taxon>Sordariomycetidae</taxon>
        <taxon>Diaporthales</taxon>
        <taxon>Schizoparmaceae</taxon>
        <taxon>Coniella</taxon>
    </lineage>
</organism>
<dbReference type="OrthoDB" id="5421689at2759"/>
<keyword evidence="9" id="KW-1185">Reference proteome</keyword>
<feature type="transmembrane region" description="Helical" evidence="6">
    <location>
        <begin position="201"/>
        <end position="221"/>
    </location>
</feature>
<evidence type="ECO:0000256" key="1">
    <source>
        <dbReference type="ARBA" id="ARBA00004141"/>
    </source>
</evidence>
<dbReference type="InterPro" id="IPR052337">
    <property type="entry name" value="SAT4-like"/>
</dbReference>
<evidence type="ECO:0000313" key="8">
    <source>
        <dbReference type="EMBL" id="PSR98942.1"/>
    </source>
</evidence>